<dbReference type="Pfam" id="PF00011">
    <property type="entry name" value="HSP20"/>
    <property type="match status" value="1"/>
</dbReference>
<protein>
    <submittedName>
        <fullName evidence="4">Molecular chaperone Hsp20</fullName>
    </submittedName>
</protein>
<evidence type="ECO:0000259" key="3">
    <source>
        <dbReference type="PROSITE" id="PS01031"/>
    </source>
</evidence>
<sequence length="137" mass="15902">MKTIRTNNLLFPSLMNDLLYTDLLGGTEVPRNRFKPAVNIKETETGFELELIAPGLKKEDFHVEVENELMTISADFEENKEENNEGYSRKEYSFRSFKRSFTLPETIDDEAIKADYKDGVLRLSLPKREEALPKPKR</sequence>
<accession>A0A2S7TB49</accession>
<dbReference type="Proteomes" id="UP000239366">
    <property type="component" value="Unassembled WGS sequence"/>
</dbReference>
<comment type="similarity">
    <text evidence="1 2">Belongs to the small heat shock protein (HSP20) family.</text>
</comment>
<name>A0A2S7TB49_9FLAO</name>
<evidence type="ECO:0000256" key="1">
    <source>
        <dbReference type="PROSITE-ProRule" id="PRU00285"/>
    </source>
</evidence>
<dbReference type="AlphaFoldDB" id="A0A2S7TB49"/>
<comment type="caution">
    <text evidence="4">The sequence shown here is derived from an EMBL/GenBank/DDBJ whole genome shotgun (WGS) entry which is preliminary data.</text>
</comment>
<evidence type="ECO:0000256" key="2">
    <source>
        <dbReference type="RuleBase" id="RU003616"/>
    </source>
</evidence>
<dbReference type="InterPro" id="IPR002068">
    <property type="entry name" value="A-crystallin/Hsp20_dom"/>
</dbReference>
<feature type="domain" description="SHSP" evidence="3">
    <location>
        <begin position="29"/>
        <end position="137"/>
    </location>
</feature>
<dbReference type="CDD" id="cd06464">
    <property type="entry name" value="ACD_sHsps-like"/>
    <property type="match status" value="1"/>
</dbReference>
<dbReference type="PANTHER" id="PTHR11527">
    <property type="entry name" value="HEAT-SHOCK PROTEIN 20 FAMILY MEMBER"/>
    <property type="match status" value="1"/>
</dbReference>
<dbReference type="Gene3D" id="2.60.40.790">
    <property type="match status" value="1"/>
</dbReference>
<organism evidence="4 5">
    <name type="scientific">Aureicoccus marinus</name>
    <dbReference type="NCBI Taxonomy" id="754435"/>
    <lineage>
        <taxon>Bacteria</taxon>
        <taxon>Pseudomonadati</taxon>
        <taxon>Bacteroidota</taxon>
        <taxon>Flavobacteriia</taxon>
        <taxon>Flavobacteriales</taxon>
        <taxon>Flavobacteriaceae</taxon>
        <taxon>Aureicoccus</taxon>
    </lineage>
</organism>
<dbReference type="InterPro" id="IPR008978">
    <property type="entry name" value="HSP20-like_chaperone"/>
</dbReference>
<dbReference type="EMBL" id="MQVX01000001">
    <property type="protein sequence ID" value="PQJ16727.1"/>
    <property type="molecule type" value="Genomic_DNA"/>
</dbReference>
<dbReference type="SUPFAM" id="SSF49764">
    <property type="entry name" value="HSP20-like chaperones"/>
    <property type="match status" value="1"/>
</dbReference>
<keyword evidence="5" id="KW-1185">Reference proteome</keyword>
<dbReference type="OrthoDB" id="9814487at2"/>
<proteinExistence type="inferred from homology"/>
<evidence type="ECO:0000313" key="5">
    <source>
        <dbReference type="Proteomes" id="UP000239366"/>
    </source>
</evidence>
<dbReference type="PROSITE" id="PS01031">
    <property type="entry name" value="SHSP"/>
    <property type="match status" value="1"/>
</dbReference>
<dbReference type="InterPro" id="IPR031107">
    <property type="entry name" value="Small_HSP"/>
</dbReference>
<evidence type="ECO:0000313" key="4">
    <source>
        <dbReference type="EMBL" id="PQJ16727.1"/>
    </source>
</evidence>
<gene>
    <name evidence="4" type="ORF">BST99_01645</name>
</gene>
<dbReference type="RefSeq" id="WP_105002392.1">
    <property type="nucleotide sequence ID" value="NZ_MQVX01000001.1"/>
</dbReference>
<reference evidence="5" key="1">
    <citation type="submission" date="2016-11" db="EMBL/GenBank/DDBJ databases">
        <title>Trade-off between light-utilization and light-protection in marine flavobacteria.</title>
        <authorList>
            <person name="Kumagai Y."/>
            <person name="Yoshizawa S."/>
            <person name="Kogure K."/>
        </authorList>
    </citation>
    <scope>NUCLEOTIDE SEQUENCE [LARGE SCALE GENOMIC DNA]</scope>
    <source>
        <strain evidence="5">SG-18</strain>
    </source>
</reference>